<reference evidence="1 2" key="1">
    <citation type="submission" date="2013-08" db="EMBL/GenBank/DDBJ databases">
        <authorList>
            <person name="Weinstock G."/>
            <person name="Sodergren E."/>
            <person name="Wylie T."/>
            <person name="Fulton L."/>
            <person name="Fulton R."/>
            <person name="Fronick C."/>
            <person name="O'Laughlin M."/>
            <person name="Godfrey J."/>
            <person name="Miner T."/>
            <person name="Herter B."/>
            <person name="Appelbaum E."/>
            <person name="Cordes M."/>
            <person name="Lek S."/>
            <person name="Wollam A."/>
            <person name="Pepin K.H."/>
            <person name="Palsikar V.B."/>
            <person name="Mitreva M."/>
            <person name="Wilson R.K."/>
        </authorList>
    </citation>
    <scope>NUCLEOTIDE SEQUENCE [LARGE SCALE GENOMIC DNA]</scope>
    <source>
        <strain evidence="1 2">ATCC BAA-474</strain>
    </source>
</reference>
<evidence type="ECO:0008006" key="3">
    <source>
        <dbReference type="Google" id="ProtNLM"/>
    </source>
</evidence>
<protein>
    <recommendedName>
        <fullName evidence="3">FeoB-associated Cys-rich membrane protein</fullName>
    </recommendedName>
</protein>
<sequence length="49" mass="5140">MKTLVLIGIVAIIGGIALKSLYKMLKGESGCSCSKGKNGNCSLKDKCKH</sequence>
<organism evidence="1 2">
    <name type="scientific">Cetobacterium somerae ATCC BAA-474</name>
    <dbReference type="NCBI Taxonomy" id="1319815"/>
    <lineage>
        <taxon>Bacteria</taxon>
        <taxon>Fusobacteriati</taxon>
        <taxon>Fusobacteriota</taxon>
        <taxon>Fusobacteriia</taxon>
        <taxon>Fusobacteriales</taxon>
        <taxon>Fusobacteriaceae</taxon>
        <taxon>Cetobacterium</taxon>
    </lineage>
</organism>
<dbReference type="EMBL" id="AXZF01000019">
    <property type="protein sequence ID" value="ERT69496.1"/>
    <property type="molecule type" value="Genomic_DNA"/>
</dbReference>
<dbReference type="STRING" id="1319815.HMPREF0202_00524"/>
<dbReference type="AlphaFoldDB" id="U7VDA6"/>
<dbReference type="RefSeq" id="WP_023050071.1">
    <property type="nucleotide sequence ID" value="NZ_CP173065.2"/>
</dbReference>
<comment type="caution">
    <text evidence="1">The sequence shown here is derived from an EMBL/GenBank/DDBJ whole genome shotgun (WGS) entry which is preliminary data.</text>
</comment>
<dbReference type="Proteomes" id="UP000017081">
    <property type="component" value="Unassembled WGS sequence"/>
</dbReference>
<dbReference type="HOGENOM" id="CLU_207810_0_0_0"/>
<name>U7VDA6_9FUSO</name>
<keyword evidence="2" id="KW-1185">Reference proteome</keyword>
<evidence type="ECO:0000313" key="1">
    <source>
        <dbReference type="EMBL" id="ERT69496.1"/>
    </source>
</evidence>
<gene>
    <name evidence="1" type="ORF">HMPREF0202_00524</name>
</gene>
<accession>U7VDA6</accession>
<proteinExistence type="predicted"/>
<evidence type="ECO:0000313" key="2">
    <source>
        <dbReference type="Proteomes" id="UP000017081"/>
    </source>
</evidence>